<evidence type="ECO:0000256" key="4">
    <source>
        <dbReference type="ARBA" id="ARBA00034320"/>
    </source>
</evidence>
<keyword evidence="1" id="KW-0547">Nucleotide-binding</keyword>
<proteinExistence type="inferred from homology"/>
<evidence type="ECO:0000313" key="10">
    <source>
        <dbReference type="Proteomes" id="UP000290189"/>
    </source>
</evidence>
<name>A0A0G4J2H4_PLABS</name>
<keyword evidence="9" id="KW-1185">Reference proteome</keyword>
<dbReference type="STRING" id="37360.A0A0G4J2H4"/>
<dbReference type="InterPro" id="IPR003495">
    <property type="entry name" value="CobW/HypB/UreG_nucleotide-bd"/>
</dbReference>
<dbReference type="OMA" id="RVYETDH"/>
<evidence type="ECO:0000313" key="8">
    <source>
        <dbReference type="EMBL" id="SPR01466.1"/>
    </source>
</evidence>
<dbReference type="InterPro" id="IPR011629">
    <property type="entry name" value="CobW-like_C"/>
</dbReference>
<dbReference type="GO" id="GO:0016787">
    <property type="term" value="F:hydrolase activity"/>
    <property type="evidence" value="ECO:0007669"/>
    <property type="project" value="UniProtKB-KW"/>
</dbReference>
<protein>
    <recommendedName>
        <fullName evidence="6">CobW C-terminal domain-containing protein</fullName>
    </recommendedName>
</protein>
<dbReference type="OrthoDB" id="272672at2759"/>
<dbReference type="Proteomes" id="UP000039324">
    <property type="component" value="Unassembled WGS sequence"/>
</dbReference>
<reference evidence="7 9" key="1">
    <citation type="submission" date="2015-02" db="EMBL/GenBank/DDBJ databases">
        <authorList>
            <person name="Chooi Y.-H."/>
        </authorList>
    </citation>
    <scope>NUCLEOTIDE SEQUENCE [LARGE SCALE GENOMIC DNA]</scope>
    <source>
        <strain evidence="7">E3</strain>
    </source>
</reference>
<dbReference type="CDD" id="cd03112">
    <property type="entry name" value="CobW-like"/>
    <property type="match status" value="1"/>
</dbReference>
<keyword evidence="8" id="KW-0496">Mitochondrion</keyword>
<evidence type="ECO:0000256" key="5">
    <source>
        <dbReference type="ARBA" id="ARBA00049117"/>
    </source>
</evidence>
<dbReference type="SUPFAM" id="SSF90002">
    <property type="entry name" value="Hypothetical protein YjiA, C-terminal domain"/>
    <property type="match status" value="1"/>
</dbReference>
<evidence type="ECO:0000256" key="2">
    <source>
        <dbReference type="ARBA" id="ARBA00022801"/>
    </source>
</evidence>
<evidence type="ECO:0000259" key="6">
    <source>
        <dbReference type="SMART" id="SM00833"/>
    </source>
</evidence>
<dbReference type="InterPro" id="IPR051316">
    <property type="entry name" value="Zinc-reg_GTPase_activator"/>
</dbReference>
<gene>
    <name evidence="7" type="ORF">PBRA_008687</name>
    <name evidence="8" type="ORF">PLBR_LOCUS8681</name>
</gene>
<dbReference type="SMART" id="SM00833">
    <property type="entry name" value="CobW_C"/>
    <property type="match status" value="1"/>
</dbReference>
<dbReference type="GO" id="GO:0000166">
    <property type="term" value="F:nucleotide binding"/>
    <property type="evidence" value="ECO:0007669"/>
    <property type="project" value="UniProtKB-KW"/>
</dbReference>
<evidence type="ECO:0000313" key="9">
    <source>
        <dbReference type="Proteomes" id="UP000039324"/>
    </source>
</evidence>
<reference evidence="8 10" key="2">
    <citation type="submission" date="2018-03" db="EMBL/GenBank/DDBJ databases">
        <authorList>
            <person name="Fogelqvist J."/>
        </authorList>
    </citation>
    <scope>NUCLEOTIDE SEQUENCE [LARGE SCALE GENOMIC DNA]</scope>
</reference>
<dbReference type="PANTHER" id="PTHR13748:SF59">
    <property type="entry name" value="COBW C-TERMINAL DOMAIN-CONTAINING PROTEIN"/>
    <property type="match status" value="1"/>
</dbReference>
<dbReference type="SUPFAM" id="SSF52540">
    <property type="entry name" value="P-loop containing nucleoside triphosphate hydrolases"/>
    <property type="match status" value="1"/>
</dbReference>
<dbReference type="Pfam" id="PF02492">
    <property type="entry name" value="cobW"/>
    <property type="match status" value="1"/>
</dbReference>
<dbReference type="InterPro" id="IPR036627">
    <property type="entry name" value="CobW-likC_sf"/>
</dbReference>
<evidence type="ECO:0000256" key="1">
    <source>
        <dbReference type="ARBA" id="ARBA00022741"/>
    </source>
</evidence>
<comment type="catalytic activity">
    <reaction evidence="5">
        <text>GTP + H2O = GDP + phosphate + H(+)</text>
        <dbReference type="Rhea" id="RHEA:19669"/>
        <dbReference type="ChEBI" id="CHEBI:15377"/>
        <dbReference type="ChEBI" id="CHEBI:15378"/>
        <dbReference type="ChEBI" id="CHEBI:37565"/>
        <dbReference type="ChEBI" id="CHEBI:43474"/>
        <dbReference type="ChEBI" id="CHEBI:58189"/>
    </reaction>
    <physiologicalReaction direction="left-to-right" evidence="5">
        <dbReference type="Rhea" id="RHEA:19670"/>
    </physiologicalReaction>
</comment>
<comment type="similarity">
    <text evidence="4">Belongs to the SIMIBI class G3E GTPase family. ZNG1 subfamily.</text>
</comment>
<dbReference type="Gene3D" id="3.30.1220.10">
    <property type="entry name" value="CobW-like, C-terminal domain"/>
    <property type="match status" value="1"/>
</dbReference>
<dbReference type="Proteomes" id="UP000290189">
    <property type="component" value="Unassembled WGS sequence"/>
</dbReference>
<feature type="domain" description="CobW C-terminal" evidence="6">
    <location>
        <begin position="343"/>
        <end position="434"/>
    </location>
</feature>
<evidence type="ECO:0000313" key="7">
    <source>
        <dbReference type="EMBL" id="CEP01745.1"/>
    </source>
</evidence>
<dbReference type="Pfam" id="PF07683">
    <property type="entry name" value="CobW_C"/>
    <property type="match status" value="1"/>
</dbReference>
<dbReference type="EMBL" id="OVEO01000017">
    <property type="protein sequence ID" value="SPR01466.1"/>
    <property type="molecule type" value="Genomic_DNA"/>
</dbReference>
<evidence type="ECO:0000256" key="3">
    <source>
        <dbReference type="ARBA" id="ARBA00023186"/>
    </source>
</evidence>
<dbReference type="Gene3D" id="3.40.50.300">
    <property type="entry name" value="P-loop containing nucleotide triphosphate hydrolases"/>
    <property type="match status" value="1"/>
</dbReference>
<sequence>MIMSGFPRRELQSGRLSTASTHARVTRAPVVPVCSCARRRRGGAFAANAPMDLECASVNLFNRFENTVIFADSRKKPMCPVTLITGELGGGKTTLVKHVLRNKRNLRIVAIVNDFAALNVDAASIRSSSTPIPDTTIVELSNGCMCCVGDVERKFEEVVGHILKSSDDCEHVPPDAIIIETSGVTDPVHIIARLERRYGPMTRCRLDCVVTVVDSDVLSERLSSGSSATRSWTQERQLLAADVVVVNKADLLDDDQASAVERYVREMVPGVRTLRATFGNVPLHDLLDIERDVNPSGQVVAHESGRLAQRPLAMSSAGGALRRTDRVPAAQVPTRSPTADDNMQSFVFESNDPLRLAAFQDWLHHQMPSNVARMKGFLWFDFERSTFREVHLSGNRRYHVGAPDVWQGPPRVSLAFIAGSLDVSAIASSLQHACQPSRPSQSPLDSLSVIASDLDFAISGSPCAKQLLEDWSIVAFRLTSGTRYRPDTPDQVARQYGIDFDRINQDVAMAVNMTAKGSLLLLGTWIDDQYHLIWDLGSTIPLSDVVAAIRQTSKPIVDRVFSRVHLCKSGY</sequence>
<geneLocation type="mitochondrion" evidence="8"/>
<organism evidence="7 9">
    <name type="scientific">Plasmodiophora brassicae</name>
    <name type="common">Clubroot disease agent</name>
    <dbReference type="NCBI Taxonomy" id="37360"/>
    <lineage>
        <taxon>Eukaryota</taxon>
        <taxon>Sar</taxon>
        <taxon>Rhizaria</taxon>
        <taxon>Endomyxa</taxon>
        <taxon>Phytomyxea</taxon>
        <taxon>Plasmodiophorida</taxon>
        <taxon>Plasmodiophoridae</taxon>
        <taxon>Plasmodiophora</taxon>
    </lineage>
</organism>
<dbReference type="InterPro" id="IPR027417">
    <property type="entry name" value="P-loop_NTPase"/>
</dbReference>
<dbReference type="PANTHER" id="PTHR13748">
    <property type="entry name" value="COBW-RELATED"/>
    <property type="match status" value="1"/>
</dbReference>
<keyword evidence="3" id="KW-0143">Chaperone</keyword>
<keyword evidence="2" id="KW-0378">Hydrolase</keyword>
<dbReference type="AlphaFoldDB" id="A0A0G4J2H4"/>
<accession>A0A0G4J2H4</accession>
<dbReference type="EMBL" id="CDSF01000117">
    <property type="protein sequence ID" value="CEP01745.1"/>
    <property type="molecule type" value="Genomic_DNA"/>
</dbReference>